<gene>
    <name evidence="1" type="ORF">TTHERM_000578419</name>
</gene>
<dbReference type="KEGG" id="tet:TTHERM_000578419"/>
<name>W7X077_TETTS</name>
<organism evidence="1 2">
    <name type="scientific">Tetrahymena thermophila (strain SB210)</name>
    <dbReference type="NCBI Taxonomy" id="312017"/>
    <lineage>
        <taxon>Eukaryota</taxon>
        <taxon>Sar</taxon>
        <taxon>Alveolata</taxon>
        <taxon>Ciliophora</taxon>
        <taxon>Intramacronucleata</taxon>
        <taxon>Oligohymenophorea</taxon>
        <taxon>Hymenostomatida</taxon>
        <taxon>Tetrahymenina</taxon>
        <taxon>Tetrahymenidae</taxon>
        <taxon>Tetrahymena</taxon>
    </lineage>
</organism>
<evidence type="ECO:0000313" key="2">
    <source>
        <dbReference type="Proteomes" id="UP000009168"/>
    </source>
</evidence>
<dbReference type="GeneID" id="24439667"/>
<protein>
    <submittedName>
        <fullName evidence="1">Uncharacterized protein</fullName>
    </submittedName>
</protein>
<accession>W7X077</accession>
<dbReference type="RefSeq" id="XP_012654941.1">
    <property type="nucleotide sequence ID" value="XM_012799487.1"/>
</dbReference>
<dbReference type="Proteomes" id="UP000009168">
    <property type="component" value="Unassembled WGS sequence"/>
</dbReference>
<proteinExistence type="predicted"/>
<dbReference type="AlphaFoldDB" id="W7X077"/>
<dbReference type="InParanoid" id="W7X077"/>
<dbReference type="EMBL" id="GG662527">
    <property type="protein sequence ID" value="EWS72505.1"/>
    <property type="molecule type" value="Genomic_DNA"/>
</dbReference>
<evidence type="ECO:0000313" key="1">
    <source>
        <dbReference type="EMBL" id="EWS72505.1"/>
    </source>
</evidence>
<sequence>MDPQICLKVVIAIMNNYFEVTVFWSDCEDLLIHSIIAQRIPLIPKITINITTITKSSQMSFKAY</sequence>
<keyword evidence="2" id="KW-1185">Reference proteome</keyword>
<reference evidence="2" key="1">
    <citation type="journal article" date="2006" name="PLoS Biol.">
        <title>Macronuclear genome sequence of the ciliate Tetrahymena thermophila, a model eukaryote.</title>
        <authorList>
            <person name="Eisen J.A."/>
            <person name="Coyne R.S."/>
            <person name="Wu M."/>
            <person name="Wu D."/>
            <person name="Thiagarajan M."/>
            <person name="Wortman J.R."/>
            <person name="Badger J.H."/>
            <person name="Ren Q."/>
            <person name="Amedeo P."/>
            <person name="Jones K.M."/>
            <person name="Tallon L.J."/>
            <person name="Delcher A.L."/>
            <person name="Salzberg S.L."/>
            <person name="Silva J.C."/>
            <person name="Haas B.J."/>
            <person name="Majoros W.H."/>
            <person name="Farzad M."/>
            <person name="Carlton J.M."/>
            <person name="Smith R.K. Jr."/>
            <person name="Garg J."/>
            <person name="Pearlman R.E."/>
            <person name="Karrer K.M."/>
            <person name="Sun L."/>
            <person name="Manning G."/>
            <person name="Elde N.C."/>
            <person name="Turkewitz A.P."/>
            <person name="Asai D.J."/>
            <person name="Wilkes D.E."/>
            <person name="Wang Y."/>
            <person name="Cai H."/>
            <person name="Collins K."/>
            <person name="Stewart B.A."/>
            <person name="Lee S.R."/>
            <person name="Wilamowska K."/>
            <person name="Weinberg Z."/>
            <person name="Ruzzo W.L."/>
            <person name="Wloga D."/>
            <person name="Gaertig J."/>
            <person name="Frankel J."/>
            <person name="Tsao C.-C."/>
            <person name="Gorovsky M.A."/>
            <person name="Keeling P.J."/>
            <person name="Waller R.F."/>
            <person name="Patron N.J."/>
            <person name="Cherry J.M."/>
            <person name="Stover N.A."/>
            <person name="Krieger C.J."/>
            <person name="del Toro C."/>
            <person name="Ryder H.F."/>
            <person name="Williamson S.C."/>
            <person name="Barbeau R.A."/>
            <person name="Hamilton E.P."/>
            <person name="Orias E."/>
        </authorList>
    </citation>
    <scope>NUCLEOTIDE SEQUENCE [LARGE SCALE GENOMIC DNA]</scope>
    <source>
        <strain evidence="2">SB210</strain>
    </source>
</reference>